<reference evidence="2" key="1">
    <citation type="journal article" date="2014" name="Int. J. Syst. Evol. Microbiol.">
        <title>Complete genome sequence of Corynebacterium casei LMG S-19264T (=DSM 44701T), isolated from a smear-ripened cheese.</title>
        <authorList>
            <consortium name="US DOE Joint Genome Institute (JGI-PGF)"/>
            <person name="Walter F."/>
            <person name="Albersmeier A."/>
            <person name="Kalinowski J."/>
            <person name="Ruckert C."/>
        </authorList>
    </citation>
    <scope>NUCLEOTIDE SEQUENCE</scope>
    <source>
        <strain evidence="2">JCM 3276</strain>
    </source>
</reference>
<reference evidence="2" key="2">
    <citation type="submission" date="2020-09" db="EMBL/GenBank/DDBJ databases">
        <authorList>
            <person name="Sun Q."/>
            <person name="Ohkuma M."/>
        </authorList>
    </citation>
    <scope>NUCLEOTIDE SEQUENCE</scope>
    <source>
        <strain evidence="2">JCM 3276</strain>
    </source>
</reference>
<dbReference type="EMBL" id="BMRB01000004">
    <property type="protein sequence ID" value="GGS48238.1"/>
    <property type="molecule type" value="Genomic_DNA"/>
</dbReference>
<dbReference type="InterPro" id="IPR036291">
    <property type="entry name" value="NAD(P)-bd_dom_sf"/>
</dbReference>
<name>A0A918LH40_9PSEU</name>
<dbReference type="PANTHER" id="PTHR43245:SF55">
    <property type="entry name" value="NAD(P)-BINDING DOMAIN-CONTAINING PROTEIN"/>
    <property type="match status" value="1"/>
</dbReference>
<gene>
    <name evidence="2" type="ORF">GCM10010171_49350</name>
</gene>
<dbReference type="Proteomes" id="UP000660680">
    <property type="component" value="Unassembled WGS sequence"/>
</dbReference>
<dbReference type="Pfam" id="PF01370">
    <property type="entry name" value="Epimerase"/>
    <property type="match status" value="1"/>
</dbReference>
<dbReference type="PANTHER" id="PTHR43245">
    <property type="entry name" value="BIFUNCTIONAL POLYMYXIN RESISTANCE PROTEIN ARNA"/>
    <property type="match status" value="1"/>
</dbReference>
<dbReference type="InterPro" id="IPR001509">
    <property type="entry name" value="Epimerase_deHydtase"/>
</dbReference>
<comment type="caution">
    <text evidence="2">The sequence shown here is derived from an EMBL/GenBank/DDBJ whole genome shotgun (WGS) entry which is preliminary data.</text>
</comment>
<evidence type="ECO:0000259" key="1">
    <source>
        <dbReference type="Pfam" id="PF01370"/>
    </source>
</evidence>
<keyword evidence="3" id="KW-1185">Reference proteome</keyword>
<dbReference type="InterPro" id="IPR050177">
    <property type="entry name" value="Lipid_A_modif_metabolic_enz"/>
</dbReference>
<evidence type="ECO:0000313" key="3">
    <source>
        <dbReference type="Proteomes" id="UP000660680"/>
    </source>
</evidence>
<dbReference type="InterPro" id="IPR002347">
    <property type="entry name" value="SDR_fam"/>
</dbReference>
<dbReference type="AlphaFoldDB" id="A0A918LH40"/>
<sequence>MVTALVTGGAGVLGRAVVRALADAGHHVVSVDLPGTAGPDGADAIAADLTDTERARSVLAEVGPAMVVHLAAIAVPFSRPETELLRTNLSLAHNVCEAAVAVGAGSVVLASSPTVMGYGRPGWRPRYLPLDEDHPVAPWHAYALSKVATEQLAAMYARRGERTRFAVVRPGYVISPEQWAGAPTQDGSTIGERLADPAIAARSLFNYVDARDAADLVVRLGDADVPSGEVFFACAADPLARAPLADLLPRDYPAPPAGPAFSIDKAARLLGWRPGRSWRTEFAGGPR</sequence>
<feature type="domain" description="NAD-dependent epimerase/dehydratase" evidence="1">
    <location>
        <begin position="4"/>
        <end position="223"/>
    </location>
</feature>
<dbReference type="SUPFAM" id="SSF51735">
    <property type="entry name" value="NAD(P)-binding Rossmann-fold domains"/>
    <property type="match status" value="1"/>
</dbReference>
<organism evidence="2 3">
    <name type="scientific">Actinokineospora fastidiosa</name>
    <dbReference type="NCBI Taxonomy" id="1816"/>
    <lineage>
        <taxon>Bacteria</taxon>
        <taxon>Bacillati</taxon>
        <taxon>Actinomycetota</taxon>
        <taxon>Actinomycetes</taxon>
        <taxon>Pseudonocardiales</taxon>
        <taxon>Pseudonocardiaceae</taxon>
        <taxon>Actinokineospora</taxon>
    </lineage>
</organism>
<proteinExistence type="predicted"/>
<evidence type="ECO:0000313" key="2">
    <source>
        <dbReference type="EMBL" id="GGS48238.1"/>
    </source>
</evidence>
<protein>
    <submittedName>
        <fullName evidence="2">Nucleoside-diphosphate-sugar epimerase</fullName>
    </submittedName>
</protein>
<accession>A0A918LH40</accession>
<dbReference type="Gene3D" id="3.40.50.720">
    <property type="entry name" value="NAD(P)-binding Rossmann-like Domain"/>
    <property type="match status" value="1"/>
</dbReference>
<dbReference type="PRINTS" id="PR00081">
    <property type="entry name" value="GDHRDH"/>
</dbReference>